<feature type="domain" description="AAA+ ATPase" evidence="8">
    <location>
        <begin position="224"/>
        <end position="395"/>
    </location>
</feature>
<feature type="compositionally biased region" description="Acidic residues" evidence="7">
    <location>
        <begin position="309"/>
        <end position="318"/>
    </location>
</feature>
<evidence type="ECO:0000313" key="9">
    <source>
        <dbReference type="EMBL" id="CAL1392028.1"/>
    </source>
</evidence>
<feature type="region of interest" description="Disordered" evidence="7">
    <location>
        <begin position="460"/>
        <end position="513"/>
    </location>
</feature>
<keyword evidence="3" id="KW-0378">Hydrolase</keyword>
<dbReference type="GO" id="GO:0005524">
    <property type="term" value="F:ATP binding"/>
    <property type="evidence" value="ECO:0007669"/>
    <property type="project" value="UniProtKB-KW"/>
</dbReference>
<dbReference type="EMBL" id="OZ034819">
    <property type="protein sequence ID" value="CAL1392028.1"/>
    <property type="molecule type" value="Genomic_DNA"/>
</dbReference>
<proteinExistence type="inferred from homology"/>
<dbReference type="Gene3D" id="6.10.280.40">
    <property type="match status" value="1"/>
</dbReference>
<evidence type="ECO:0000256" key="2">
    <source>
        <dbReference type="ARBA" id="ARBA00007448"/>
    </source>
</evidence>
<dbReference type="InterPro" id="IPR058017">
    <property type="entry name" value="At3g28540-like_C"/>
</dbReference>
<name>A0AAV2F196_9ROSI</name>
<dbReference type="PROSITE" id="PS00674">
    <property type="entry name" value="AAA"/>
    <property type="match status" value="1"/>
</dbReference>
<feature type="region of interest" description="Disordered" evidence="7">
    <location>
        <begin position="298"/>
        <end position="337"/>
    </location>
</feature>
<dbReference type="GO" id="GO:0016887">
    <property type="term" value="F:ATP hydrolysis activity"/>
    <property type="evidence" value="ECO:0007669"/>
    <property type="project" value="InterPro"/>
</dbReference>
<keyword evidence="4" id="KW-0460">Magnesium</keyword>
<evidence type="ECO:0000256" key="6">
    <source>
        <dbReference type="RuleBase" id="RU003651"/>
    </source>
</evidence>
<dbReference type="InterPro" id="IPR003959">
    <property type="entry name" value="ATPase_AAA_core"/>
</dbReference>
<sequence length="513" mass="59287">MFIYAMFQQYFPYELRGHAHKYTQKLVTYFYPYIQITFHELTGEKLKRSDAYFAIQNYLADHTTATAKRLKADVVKGSKSLVLTMDDHEQVMEEFQGIKIWWSSNKNTPKRPSFSFYPKTEERRYYTLTFHKRYRDVITKSYIDKVLKEGKAIAVRNRERKLYTNNPSDSWYEYQSTKWSHVQFEHPANFETLAMAENEKEAIKNDLIKFSKGKEYYTKIGKPWKRGYLLYGPPGTGKSTMIAAMANLLDYDIYDLELTTVKDNSELRKLLIETTSKSIIIIEDIDCSIDLTGQRRKEKKKYESSSSSSDEESSSSEEDDKKKDPVEKKKDEEEKKSKKGSKVTLSGLLNFIDGIWSACGGERIIVFTTNFVDKLDPALIRRGRMDRHIEMSYCCFEAFKLLARNYLDLEGHELFDRIEVLLGEKEITPADVAECLMPKSEREGVESCLRELVKVLEKLKKKKQGKKKAEEEDEVNGEENGDGASGESSSESGESSSEDDEVAGKGRKRNGKR</sequence>
<keyword evidence="6" id="KW-0547">Nucleotide-binding</keyword>
<evidence type="ECO:0000256" key="4">
    <source>
        <dbReference type="ARBA" id="ARBA00022842"/>
    </source>
</evidence>
<dbReference type="Proteomes" id="UP001497516">
    <property type="component" value="Chromosome 6"/>
</dbReference>
<reference evidence="9 10" key="1">
    <citation type="submission" date="2024-04" db="EMBL/GenBank/DDBJ databases">
        <authorList>
            <person name="Fracassetti M."/>
        </authorList>
    </citation>
    <scope>NUCLEOTIDE SEQUENCE [LARGE SCALE GENOMIC DNA]</scope>
</reference>
<protein>
    <recommendedName>
        <fullName evidence="8">AAA+ ATPase domain-containing protein</fullName>
    </recommendedName>
</protein>
<comment type="catalytic activity">
    <reaction evidence="5">
        <text>ATP + H2O = ADP + phosphate + H(+)</text>
        <dbReference type="Rhea" id="RHEA:13065"/>
        <dbReference type="ChEBI" id="CHEBI:15377"/>
        <dbReference type="ChEBI" id="CHEBI:15378"/>
        <dbReference type="ChEBI" id="CHEBI:30616"/>
        <dbReference type="ChEBI" id="CHEBI:43474"/>
        <dbReference type="ChEBI" id="CHEBI:456216"/>
    </reaction>
</comment>
<dbReference type="InterPro" id="IPR003960">
    <property type="entry name" value="ATPase_AAA_CS"/>
</dbReference>
<dbReference type="Pfam" id="PF00004">
    <property type="entry name" value="AAA"/>
    <property type="match status" value="2"/>
</dbReference>
<comment type="cofactor">
    <cofactor evidence="1">
        <name>Mg(2+)</name>
        <dbReference type="ChEBI" id="CHEBI:18420"/>
    </cofactor>
</comment>
<evidence type="ECO:0000256" key="3">
    <source>
        <dbReference type="ARBA" id="ARBA00022801"/>
    </source>
</evidence>
<dbReference type="InterPro" id="IPR027417">
    <property type="entry name" value="P-loop_NTPase"/>
</dbReference>
<feature type="compositionally biased region" description="Acidic residues" evidence="7">
    <location>
        <begin position="471"/>
        <end position="481"/>
    </location>
</feature>
<organism evidence="9 10">
    <name type="scientific">Linum trigynum</name>
    <dbReference type="NCBI Taxonomy" id="586398"/>
    <lineage>
        <taxon>Eukaryota</taxon>
        <taxon>Viridiplantae</taxon>
        <taxon>Streptophyta</taxon>
        <taxon>Embryophyta</taxon>
        <taxon>Tracheophyta</taxon>
        <taxon>Spermatophyta</taxon>
        <taxon>Magnoliopsida</taxon>
        <taxon>eudicotyledons</taxon>
        <taxon>Gunneridae</taxon>
        <taxon>Pentapetalae</taxon>
        <taxon>rosids</taxon>
        <taxon>fabids</taxon>
        <taxon>Malpighiales</taxon>
        <taxon>Linaceae</taxon>
        <taxon>Linum</taxon>
    </lineage>
</organism>
<dbReference type="AlphaFoldDB" id="A0AAV2F196"/>
<comment type="similarity">
    <text evidence="2">Belongs to the AAA ATPase family. BCS1 subfamily.</text>
</comment>
<dbReference type="CDD" id="cd19510">
    <property type="entry name" value="RecA-like_BCS1"/>
    <property type="match status" value="1"/>
</dbReference>
<dbReference type="SUPFAM" id="SSF52540">
    <property type="entry name" value="P-loop containing nucleoside triphosphate hydrolases"/>
    <property type="match status" value="1"/>
</dbReference>
<accession>A0AAV2F196</accession>
<dbReference type="InterPro" id="IPR050747">
    <property type="entry name" value="Mitochondrial_chaperone_BCS1"/>
</dbReference>
<dbReference type="Gene3D" id="3.40.50.300">
    <property type="entry name" value="P-loop containing nucleotide triphosphate hydrolases"/>
    <property type="match status" value="1"/>
</dbReference>
<dbReference type="Pfam" id="PF25568">
    <property type="entry name" value="AAA_lid_At3g28540"/>
    <property type="match status" value="1"/>
</dbReference>
<dbReference type="InterPro" id="IPR003593">
    <property type="entry name" value="AAA+_ATPase"/>
</dbReference>
<feature type="compositionally biased region" description="Basic and acidic residues" evidence="7">
    <location>
        <begin position="319"/>
        <end position="336"/>
    </location>
</feature>
<evidence type="ECO:0000256" key="1">
    <source>
        <dbReference type="ARBA" id="ARBA00001946"/>
    </source>
</evidence>
<evidence type="ECO:0000256" key="7">
    <source>
        <dbReference type="SAM" id="MobiDB-lite"/>
    </source>
</evidence>
<gene>
    <name evidence="9" type="ORF">LTRI10_LOCUS32706</name>
</gene>
<dbReference type="GO" id="GO:0006950">
    <property type="term" value="P:response to stress"/>
    <property type="evidence" value="ECO:0007669"/>
    <property type="project" value="UniProtKB-ARBA"/>
</dbReference>
<dbReference type="Pfam" id="PF14363">
    <property type="entry name" value="AAA_assoc"/>
    <property type="match status" value="1"/>
</dbReference>
<evidence type="ECO:0000256" key="5">
    <source>
        <dbReference type="ARBA" id="ARBA00049360"/>
    </source>
</evidence>
<feature type="compositionally biased region" description="Low complexity" evidence="7">
    <location>
        <begin position="485"/>
        <end position="495"/>
    </location>
</feature>
<dbReference type="InterPro" id="IPR025753">
    <property type="entry name" value="AAA_N_dom"/>
</dbReference>
<evidence type="ECO:0000259" key="8">
    <source>
        <dbReference type="SMART" id="SM00382"/>
    </source>
</evidence>
<keyword evidence="6" id="KW-0067">ATP-binding</keyword>
<keyword evidence="10" id="KW-1185">Reference proteome</keyword>
<evidence type="ECO:0000313" key="10">
    <source>
        <dbReference type="Proteomes" id="UP001497516"/>
    </source>
</evidence>
<dbReference type="PANTHER" id="PTHR23070">
    <property type="entry name" value="BCS1 AAA-TYPE ATPASE"/>
    <property type="match status" value="1"/>
</dbReference>
<dbReference type="SMART" id="SM00382">
    <property type="entry name" value="AAA"/>
    <property type="match status" value="1"/>
</dbReference>